<name>A0A4R1BNN3_9BACT</name>
<sequence length="225" mass="24490">MKTDAQIQKDVMDQLKWDPFLSSATIGVAVKDGVVTLSGEVDSFARKVAAERQTLQVAGVRAIAEDMQIGVLPASRKSDADIAGAVVHALQWNSSVPDDKIKVRVEDGDVYLEGEVDWEYQRAAARNAVEQIVGVRWVHNGITLKPRATTGDVRQKINEAFQRSANIDANKITVIVDGNTATLHGTVRSFAEKEDAGKAAWTAPGITRVSNQLKISMESQGIFEF</sequence>
<evidence type="ECO:0000313" key="3">
    <source>
        <dbReference type="EMBL" id="TCJ19081.1"/>
    </source>
</evidence>
<keyword evidence="1" id="KW-0732">Signal</keyword>
<dbReference type="RefSeq" id="WP_131446052.1">
    <property type="nucleotide sequence ID" value="NZ_SJZI01000002.1"/>
</dbReference>
<keyword evidence="4" id="KW-1185">Reference proteome</keyword>
<dbReference type="PANTHER" id="PTHR34606">
    <property type="entry name" value="BON DOMAIN-CONTAINING PROTEIN"/>
    <property type="match status" value="1"/>
</dbReference>
<gene>
    <name evidence="3" type="ORF">EPD60_01300</name>
</gene>
<dbReference type="OrthoDB" id="870892at2"/>
<accession>A0A4R1BNN3</accession>
<dbReference type="AlphaFoldDB" id="A0A4R1BNN3"/>
<dbReference type="Proteomes" id="UP000295334">
    <property type="component" value="Unassembled WGS sequence"/>
</dbReference>
<protein>
    <submittedName>
        <fullName evidence="3">BON domain-containing protein</fullName>
    </submittedName>
</protein>
<dbReference type="InterPro" id="IPR014004">
    <property type="entry name" value="Transpt-assoc_nodulatn_dom_bac"/>
</dbReference>
<dbReference type="Pfam" id="PF04972">
    <property type="entry name" value="BON"/>
    <property type="match status" value="3"/>
</dbReference>
<dbReference type="PROSITE" id="PS50914">
    <property type="entry name" value="BON"/>
    <property type="match status" value="3"/>
</dbReference>
<organism evidence="3 4">
    <name type="scientific">Flaviaesturariibacter flavus</name>
    <dbReference type="NCBI Taxonomy" id="2502780"/>
    <lineage>
        <taxon>Bacteria</taxon>
        <taxon>Pseudomonadati</taxon>
        <taxon>Bacteroidota</taxon>
        <taxon>Chitinophagia</taxon>
        <taxon>Chitinophagales</taxon>
        <taxon>Chitinophagaceae</taxon>
        <taxon>Flaviaestuariibacter</taxon>
    </lineage>
</organism>
<evidence type="ECO:0000256" key="1">
    <source>
        <dbReference type="ARBA" id="ARBA00022729"/>
    </source>
</evidence>
<evidence type="ECO:0000313" key="4">
    <source>
        <dbReference type="Proteomes" id="UP000295334"/>
    </source>
</evidence>
<dbReference type="PANTHER" id="PTHR34606:SF4">
    <property type="entry name" value="OUTER MEMBRANE LIPOPROTEIN DOLP"/>
    <property type="match status" value="1"/>
</dbReference>
<dbReference type="InterPro" id="IPR051686">
    <property type="entry name" value="Lipoprotein_DolP"/>
</dbReference>
<feature type="domain" description="BON" evidence="2">
    <location>
        <begin position="149"/>
        <end position="217"/>
    </location>
</feature>
<reference evidence="3 4" key="1">
    <citation type="submission" date="2019-03" db="EMBL/GenBank/DDBJ databases">
        <authorList>
            <person name="Kim M.K.M."/>
        </authorList>
    </citation>
    <scope>NUCLEOTIDE SEQUENCE [LARGE SCALE GENOMIC DNA]</scope>
    <source>
        <strain evidence="3 4">17J68-12</strain>
    </source>
</reference>
<comment type="caution">
    <text evidence="3">The sequence shown here is derived from an EMBL/GenBank/DDBJ whole genome shotgun (WGS) entry which is preliminary data.</text>
</comment>
<dbReference type="SMART" id="SM00749">
    <property type="entry name" value="BON"/>
    <property type="match status" value="3"/>
</dbReference>
<feature type="domain" description="BON" evidence="2">
    <location>
        <begin position="78"/>
        <end position="146"/>
    </location>
</feature>
<dbReference type="EMBL" id="SJZI01000002">
    <property type="protein sequence ID" value="TCJ19081.1"/>
    <property type="molecule type" value="Genomic_DNA"/>
</dbReference>
<feature type="domain" description="BON" evidence="2">
    <location>
        <begin position="3"/>
        <end position="71"/>
    </location>
</feature>
<dbReference type="Gene3D" id="3.30.1340.30">
    <property type="match status" value="3"/>
</dbReference>
<dbReference type="InterPro" id="IPR007055">
    <property type="entry name" value="BON_dom"/>
</dbReference>
<proteinExistence type="predicted"/>
<evidence type="ECO:0000259" key="2">
    <source>
        <dbReference type="PROSITE" id="PS50914"/>
    </source>
</evidence>